<reference evidence="1" key="1">
    <citation type="submission" date="2021-01" db="EMBL/GenBank/DDBJ databases">
        <authorList>
            <consortium name="Genoscope - CEA"/>
            <person name="William W."/>
        </authorList>
    </citation>
    <scope>NUCLEOTIDE SEQUENCE</scope>
</reference>
<proteinExistence type="predicted"/>
<dbReference type="EMBL" id="CAJJDM010000175">
    <property type="protein sequence ID" value="CAD8115742.1"/>
    <property type="molecule type" value="Genomic_DNA"/>
</dbReference>
<evidence type="ECO:0000313" key="1">
    <source>
        <dbReference type="EMBL" id="CAD8115742.1"/>
    </source>
</evidence>
<protein>
    <submittedName>
        <fullName evidence="1">Uncharacterized protein</fullName>
    </submittedName>
</protein>
<gene>
    <name evidence="1" type="ORF">PPRIM_AZ9-3.1.T1660018</name>
</gene>
<name>A0A8S1QJ93_PARPR</name>
<dbReference type="AlphaFoldDB" id="A0A8S1QJ93"/>
<accession>A0A8S1QJ93</accession>
<evidence type="ECO:0000313" key="2">
    <source>
        <dbReference type="Proteomes" id="UP000688137"/>
    </source>
</evidence>
<dbReference type="Proteomes" id="UP000688137">
    <property type="component" value="Unassembled WGS sequence"/>
</dbReference>
<keyword evidence="2" id="KW-1185">Reference proteome</keyword>
<sequence length="50" mass="6122">MNLILLYLIKTSLKKLKILEVIHTQTILQRTIFWDKQKQQTCKDSEEYQR</sequence>
<comment type="caution">
    <text evidence="1">The sequence shown here is derived from an EMBL/GenBank/DDBJ whole genome shotgun (WGS) entry which is preliminary data.</text>
</comment>
<organism evidence="1 2">
    <name type="scientific">Paramecium primaurelia</name>
    <dbReference type="NCBI Taxonomy" id="5886"/>
    <lineage>
        <taxon>Eukaryota</taxon>
        <taxon>Sar</taxon>
        <taxon>Alveolata</taxon>
        <taxon>Ciliophora</taxon>
        <taxon>Intramacronucleata</taxon>
        <taxon>Oligohymenophorea</taxon>
        <taxon>Peniculida</taxon>
        <taxon>Parameciidae</taxon>
        <taxon>Paramecium</taxon>
    </lineage>
</organism>